<dbReference type="GO" id="GO:0005524">
    <property type="term" value="F:ATP binding"/>
    <property type="evidence" value="ECO:0007669"/>
    <property type="project" value="UniProtKB-KW"/>
</dbReference>
<reference evidence="5" key="1">
    <citation type="journal article" date="2023" name="Arch. Microbiol.">
        <title>Desulfoferula mesophilus gen. nov. sp. nov., a mesophilic sulfate-reducing bacterium isolated from a brackish lake sediment.</title>
        <authorList>
            <person name="Watanabe T."/>
            <person name="Yabe T."/>
            <person name="Tsuji J.M."/>
            <person name="Fukui M."/>
        </authorList>
    </citation>
    <scope>NUCLEOTIDE SEQUENCE [LARGE SCALE GENOMIC DNA]</scope>
    <source>
        <strain evidence="5">12FAK</strain>
    </source>
</reference>
<dbReference type="PANTHER" id="PTHR43158">
    <property type="entry name" value="SKFA PEPTIDE EXPORT ATP-BINDING PROTEIN SKFE"/>
    <property type="match status" value="1"/>
</dbReference>
<evidence type="ECO:0000259" key="3">
    <source>
        <dbReference type="PROSITE" id="PS50893"/>
    </source>
</evidence>
<sequence>MLMKHQPDNAGAQSEPEFLVDLDRVDYALGDKLLLKQITWRLRPGCHWAVLGANGAGKSTFLRLVRGDIWPVLAGRPRRRYTVDGRVTTSPLLFRERTGMVSGEMLNLYHRREWDFTSRMVVVTGITGGHLLYQEPSEEQWQRADDLLAQLKISHLADRPLLSLSLGQGKQVLIARALAGRPSLLLLDEPCEGLDAASRRRLLALLGRAAASGTQLVYATHRGAELVPGTSHAMLLDHGEVQVQGPLRLVMDQGGLALAPSRPDVPAIQTPAELPGDYLARVKTERVSVEHKAVLHNLDWEVRPGQNWLVLGPNGAGKTTLLRLLAGELRPQYGGVLGWFGSAKPRNLEELRQEVGMVSAALQARHFHRQNGLETVASGLMGSVGLRGQLSEAQREQARNWLERLGLMDLAERDITTLSYGQLRKLLIARAMVTNPRLLLLDEPLAGLDAPARSEVNAILARLAAHGTTLVGVTHYPEEMMPYMSHVAELQAGRMVFQGTVRVYLERQAQASA</sequence>
<name>A0AAU9EHW9_9BACT</name>
<dbReference type="InterPro" id="IPR003439">
    <property type="entry name" value="ABC_transporter-like_ATP-bd"/>
</dbReference>
<dbReference type="PROSITE" id="PS50893">
    <property type="entry name" value="ABC_TRANSPORTER_2"/>
    <property type="match status" value="2"/>
</dbReference>
<evidence type="ECO:0000313" key="5">
    <source>
        <dbReference type="Proteomes" id="UP001366166"/>
    </source>
</evidence>
<dbReference type="PANTHER" id="PTHR43158:SF2">
    <property type="entry name" value="SKFA PEPTIDE EXPORT ATP-BINDING PROTEIN SKFE"/>
    <property type="match status" value="1"/>
</dbReference>
<evidence type="ECO:0000256" key="1">
    <source>
        <dbReference type="ARBA" id="ARBA00022741"/>
    </source>
</evidence>
<dbReference type="InterPro" id="IPR003593">
    <property type="entry name" value="AAA+_ATPase"/>
</dbReference>
<evidence type="ECO:0000256" key="2">
    <source>
        <dbReference type="ARBA" id="ARBA00022840"/>
    </source>
</evidence>
<dbReference type="AlphaFoldDB" id="A0AAU9EHW9"/>
<evidence type="ECO:0000313" key="4">
    <source>
        <dbReference type="EMBL" id="BEQ14849.1"/>
    </source>
</evidence>
<gene>
    <name evidence="4" type="primary">modF</name>
    <name evidence="4" type="ORF">FAK_19150</name>
</gene>
<feature type="domain" description="ABC transporter" evidence="3">
    <location>
        <begin position="20"/>
        <end position="263"/>
    </location>
</feature>
<keyword evidence="5" id="KW-1185">Reference proteome</keyword>
<feature type="domain" description="ABC transporter" evidence="3">
    <location>
        <begin position="280"/>
        <end position="513"/>
    </location>
</feature>
<dbReference type="RefSeq" id="WP_434062348.1">
    <property type="nucleotide sequence ID" value="NZ_AP028679.1"/>
</dbReference>
<keyword evidence="1" id="KW-0547">Nucleotide-binding</keyword>
<dbReference type="SMART" id="SM00382">
    <property type="entry name" value="AAA"/>
    <property type="match status" value="2"/>
</dbReference>
<organism evidence="4 5">
    <name type="scientific">Desulfoferula mesophila</name>
    <dbReference type="NCBI Taxonomy" id="3058419"/>
    <lineage>
        <taxon>Bacteria</taxon>
        <taxon>Pseudomonadati</taxon>
        <taxon>Thermodesulfobacteriota</taxon>
        <taxon>Desulfarculia</taxon>
        <taxon>Desulfarculales</taxon>
        <taxon>Desulfarculaceae</taxon>
        <taxon>Desulfoferula</taxon>
    </lineage>
</organism>
<dbReference type="Proteomes" id="UP001366166">
    <property type="component" value="Chromosome"/>
</dbReference>
<dbReference type="Gene3D" id="3.40.50.300">
    <property type="entry name" value="P-loop containing nucleotide triphosphate hydrolases"/>
    <property type="match status" value="2"/>
</dbReference>
<dbReference type="InterPro" id="IPR027417">
    <property type="entry name" value="P-loop_NTPase"/>
</dbReference>
<dbReference type="GO" id="GO:0016887">
    <property type="term" value="F:ATP hydrolysis activity"/>
    <property type="evidence" value="ECO:0007669"/>
    <property type="project" value="InterPro"/>
</dbReference>
<proteinExistence type="predicted"/>
<keyword evidence="2 4" id="KW-0067">ATP-binding</keyword>
<dbReference type="EMBL" id="AP028679">
    <property type="protein sequence ID" value="BEQ14849.1"/>
    <property type="molecule type" value="Genomic_DNA"/>
</dbReference>
<dbReference type="SUPFAM" id="SSF52540">
    <property type="entry name" value="P-loop containing nucleoside triphosphate hydrolases"/>
    <property type="match status" value="2"/>
</dbReference>
<protein>
    <submittedName>
        <fullName evidence="4">Molybdate ABC transporter ATP-binding protein ModF</fullName>
    </submittedName>
</protein>
<accession>A0AAU9EHW9</accession>
<dbReference type="Pfam" id="PF00005">
    <property type="entry name" value="ABC_tran"/>
    <property type="match status" value="2"/>
</dbReference>
<dbReference type="PROSITE" id="PS00211">
    <property type="entry name" value="ABC_TRANSPORTER_1"/>
    <property type="match status" value="1"/>
</dbReference>
<dbReference type="InterPro" id="IPR017871">
    <property type="entry name" value="ABC_transporter-like_CS"/>
</dbReference>
<dbReference type="KEGG" id="dmp:FAK_19150"/>